<sequence length="1292" mass="139353">MSDLIKQHFRATNGLDAGGNKVINVAKADRTVMSDGVNVEYLIQENTIQPWANDRGYPEGFAVTMEKRIWVARADIAAPIPPAVNTFKQGEWISMRVDPKWEQYSSGTTELLPGTYANIDTRVNPVTLVLPKNKVEQGDTIVIRDIGGKPGINQALIKVQDSAPAMIFQGSILRELQLTRPYSMLLLTFTSAGWYVTLSDLSSLARTIDSTTLDAATDVGAQVQSSEYIVRYYTSNKKLTVRLPRYANHGDMITFAEPEGKTPLYHFTIKTYDANSSIGTEGTTSWTSKIKGGGVLIYDGPRKVWRINSIDMQQRIKIVTDDVVMQPNEAITIFGANNSTVKTVSVTLPTQVAPGDTVRIGMNYMRKGQTVNIVTPPAPAGGTKDKIASTVGLLQFPKRSEYPPDAAWTQVDSLSFNGTSDYPPVLELAYVEATPNNYWIVSENISSIERVDSTNDTTKARVGVIALATTAQAQATSGHNDDRAITPLTLSQRTATETRTGIAEIATQAEANSTTEDTRIITAKKLNDRLATETMRGVAEIATQAETNGSTVDDRIVTPKKLNARKATATLDGIIQLVNTGGTPGTSRADSGTSNGTGVYDHTDFSKAVTPKTLREYKATELASGCVWLATEAEVRNGTPASNNIPTVVTPATLHAKTSTAKDIGLIRIATQDEANAMSNALSNAAITPATLNGRSASYTQTGITRYAIQEEFDGGSLENVAVNPRKIKDYFSRPARMTTRPEAGLAQAGNLWDGWTLNIQVPTETQRGTPKIATQTLVNAGTDDVDYLTSKKLQAKKGTESAYGIVKYATQADTNTGTANDVAVSPVHLKYVIQSSADWRAQDNVRGTVRVANGAVAWTGNSTTGSDNVAKEANGYAVSPNGLKQALANYLPLNAKADNSGLLNGLTSDQFIRRDIDQTVNGKLTLTKATDFNLDINVKGLGNFTGGEVKVFATSSTANSHVRFLNSDGNERGIIYARPVAAGNSQQLTLRVKGSAPDTGKEFSFGNNGEFVAPDKLTSNGTIHSASDVNSNTVYRVKNASVIQLQDSDSVASFGNLAKKGRILTNDASQTQVTDNSGNYVILTTKNKDTILDTRYVKSAGDTMTGNLTMNGSALVINGSEGWYDHTTTANTEKYARAGSWTVEIKNSAKLATLPGYVVPIREENPLVPGSMIVTGYEEKTGAGGLLAQISVSSDYTYQTWTPYPSNAEQSAKARTHTMWTRVYNPYIKKFDSWMRVFTSATPPTAADIGAPSSVSTSVKTLEVQEWIKIGPVKIYPDRTSQTVKFEWVGD</sequence>
<reference evidence="2 3" key="1">
    <citation type="submission" date="2019-04" db="EMBL/GenBank/DDBJ databases">
        <authorList>
            <person name="Potts E."/>
            <person name="Thurgood T.L."/>
            <person name="Sharma R."/>
            <person name="Urrea L."/>
            <person name="Arens D.K."/>
            <person name="Kruger J.L."/>
            <person name="Thompson D.W."/>
            <person name="Grose J.H."/>
        </authorList>
    </citation>
    <scope>NUCLEOTIDE SEQUENCE [LARGE SCALE GENOMIC DNA]</scope>
</reference>
<dbReference type="Proteomes" id="UP000323544">
    <property type="component" value="Segment"/>
</dbReference>
<dbReference type="InterPro" id="IPR048391">
    <property type="entry name" value="Gp34_dom"/>
</dbReference>
<proteinExistence type="predicted"/>
<gene>
    <name evidence="2" type="ORF">POTTS_164</name>
</gene>
<dbReference type="EMBL" id="MN013081">
    <property type="protein sequence ID" value="QEG12774.1"/>
    <property type="molecule type" value="Genomic_DNA"/>
</dbReference>
<accession>A0A5B9NEZ8</accession>
<dbReference type="Pfam" id="PF21560">
    <property type="entry name" value="Gp34_2nd"/>
    <property type="match status" value="1"/>
</dbReference>
<evidence type="ECO:0000259" key="1">
    <source>
        <dbReference type="Pfam" id="PF21560"/>
    </source>
</evidence>
<evidence type="ECO:0000313" key="3">
    <source>
        <dbReference type="Proteomes" id="UP000323544"/>
    </source>
</evidence>
<evidence type="ECO:0000313" key="2">
    <source>
        <dbReference type="EMBL" id="QEG12774.1"/>
    </source>
</evidence>
<protein>
    <recommendedName>
        <fullName evidence="1">Long-tail fiber proximal subunit domain-containing protein</fullName>
    </recommendedName>
</protein>
<feature type="domain" description="Long-tail fiber proximal subunit" evidence="1">
    <location>
        <begin position="1138"/>
        <end position="1239"/>
    </location>
</feature>
<organism evidence="2 3">
    <name type="scientific">Klebsiella phage vB_KpnM_Potts1</name>
    <dbReference type="NCBI Taxonomy" id="2591366"/>
    <lineage>
        <taxon>Viruses</taxon>
        <taxon>Duplodnaviria</taxon>
        <taxon>Heunggongvirae</taxon>
        <taxon>Uroviricota</taxon>
        <taxon>Caudoviricetes</taxon>
        <taxon>Marfavirus</taxon>
        <taxon>Marfavirus F48</taxon>
    </lineage>
</organism>
<name>A0A5B9NEZ8_9CAUD</name>